<reference evidence="6" key="1">
    <citation type="submission" date="2022-11" db="UniProtKB">
        <authorList>
            <consortium name="WormBaseParasite"/>
        </authorList>
    </citation>
    <scope>IDENTIFICATION</scope>
</reference>
<dbReference type="CDD" id="cd04301">
    <property type="entry name" value="NAT_SF"/>
    <property type="match status" value="1"/>
</dbReference>
<organism evidence="5 6">
    <name type="scientific">Plectus sambesii</name>
    <dbReference type="NCBI Taxonomy" id="2011161"/>
    <lineage>
        <taxon>Eukaryota</taxon>
        <taxon>Metazoa</taxon>
        <taxon>Ecdysozoa</taxon>
        <taxon>Nematoda</taxon>
        <taxon>Chromadorea</taxon>
        <taxon>Plectida</taxon>
        <taxon>Plectina</taxon>
        <taxon>Plectoidea</taxon>
        <taxon>Plectidae</taxon>
        <taxon>Plectus</taxon>
    </lineage>
</organism>
<dbReference type="PANTHER" id="PTHR31435:SF9">
    <property type="entry name" value="PROTEIN NATD1"/>
    <property type="match status" value="1"/>
</dbReference>
<dbReference type="InterPro" id="IPR045057">
    <property type="entry name" value="Gcn5-rel_NAT"/>
</dbReference>
<dbReference type="PANTHER" id="PTHR31435">
    <property type="entry name" value="PROTEIN NATD1"/>
    <property type="match status" value="1"/>
</dbReference>
<protein>
    <recommendedName>
        <fullName evidence="2">Protein NATD1</fullName>
    </recommendedName>
    <alternativeName>
        <fullName evidence="3">N-acetyltransferase domain-containing protein 1</fullName>
    </alternativeName>
</protein>
<dbReference type="Gene3D" id="3.40.630.30">
    <property type="match status" value="1"/>
</dbReference>
<feature type="domain" description="N-acetyltransferase" evidence="4">
    <location>
        <begin position="8"/>
        <end position="96"/>
    </location>
</feature>
<dbReference type="Pfam" id="PF14542">
    <property type="entry name" value="Acetyltransf_CG"/>
    <property type="match status" value="1"/>
</dbReference>
<name>A0A914VIX5_9BILA</name>
<accession>A0A914VIX5</accession>
<evidence type="ECO:0000256" key="1">
    <source>
        <dbReference type="ARBA" id="ARBA00006233"/>
    </source>
</evidence>
<sequence>MSHALKVEHCRKALEFFIKINGSKAVLQYKELPNGILDMYHTEVPPEARGKGVAKVLADAAFSYAGKNGLKIIPTCTYIDKYARDFATPEQKALIVHSKSGL</sequence>
<evidence type="ECO:0000313" key="6">
    <source>
        <dbReference type="WBParaSite" id="PSAMB.scaffold2017size26004.g15977.t1"/>
    </source>
</evidence>
<dbReference type="WBParaSite" id="PSAMB.scaffold2017size26004.g15977.t1">
    <property type="protein sequence ID" value="PSAMB.scaffold2017size26004.g15977.t1"/>
    <property type="gene ID" value="PSAMB.scaffold2017size26004.g15977"/>
</dbReference>
<evidence type="ECO:0000313" key="5">
    <source>
        <dbReference type="Proteomes" id="UP000887566"/>
    </source>
</evidence>
<dbReference type="PROSITE" id="PS51729">
    <property type="entry name" value="GNAT_YJDJ"/>
    <property type="match status" value="1"/>
</dbReference>
<dbReference type="InterPro" id="IPR016181">
    <property type="entry name" value="Acyl_CoA_acyltransferase"/>
</dbReference>
<evidence type="ECO:0000259" key="4">
    <source>
        <dbReference type="PROSITE" id="PS51729"/>
    </source>
</evidence>
<dbReference type="SUPFAM" id="SSF55729">
    <property type="entry name" value="Acyl-CoA N-acyltransferases (Nat)"/>
    <property type="match status" value="1"/>
</dbReference>
<comment type="similarity">
    <text evidence="1">Belongs to the NATD1 family.</text>
</comment>
<evidence type="ECO:0000256" key="3">
    <source>
        <dbReference type="ARBA" id="ARBA00031876"/>
    </source>
</evidence>
<evidence type="ECO:0000256" key="2">
    <source>
        <dbReference type="ARBA" id="ARBA00020243"/>
    </source>
</evidence>
<dbReference type="InterPro" id="IPR031165">
    <property type="entry name" value="GNAT_YJDJ"/>
</dbReference>
<dbReference type="Proteomes" id="UP000887566">
    <property type="component" value="Unplaced"/>
</dbReference>
<dbReference type="AlphaFoldDB" id="A0A914VIX5"/>
<proteinExistence type="inferred from homology"/>
<keyword evidence="5" id="KW-1185">Reference proteome</keyword>